<dbReference type="Pfam" id="PF01428">
    <property type="entry name" value="zf-AN1"/>
    <property type="match status" value="2"/>
</dbReference>
<proteinExistence type="predicted"/>
<dbReference type="Pfam" id="PF25403">
    <property type="entry name" value="zf-C2H2_ZFAND2"/>
    <property type="match status" value="1"/>
</dbReference>
<dbReference type="InterPro" id="IPR057357">
    <property type="entry name" value="Znf-C2H2_ZFAND2A/B"/>
</dbReference>
<dbReference type="Proteomes" id="UP000663828">
    <property type="component" value="Unassembled WGS sequence"/>
</dbReference>
<dbReference type="InterPro" id="IPR000058">
    <property type="entry name" value="Znf_AN1"/>
</dbReference>
<accession>A0A814C457</accession>
<dbReference type="SMART" id="SM00726">
    <property type="entry name" value="UIM"/>
    <property type="match status" value="2"/>
</dbReference>
<feature type="domain" description="AN1-type" evidence="7">
    <location>
        <begin position="96"/>
        <end position="144"/>
    </location>
</feature>
<keyword evidence="4" id="KW-0862">Zinc</keyword>
<dbReference type="GO" id="GO:0008270">
    <property type="term" value="F:zinc ion binding"/>
    <property type="evidence" value="ECO:0007669"/>
    <property type="project" value="UniProtKB-KW"/>
</dbReference>
<dbReference type="GO" id="GO:0005783">
    <property type="term" value="C:endoplasmic reticulum"/>
    <property type="evidence" value="ECO:0007669"/>
    <property type="project" value="TreeGrafter"/>
</dbReference>
<dbReference type="Gene3D" id="4.10.1110.10">
    <property type="entry name" value="AN1-like Zinc finger"/>
    <property type="match status" value="2"/>
</dbReference>
<evidence type="ECO:0000313" key="10">
    <source>
        <dbReference type="Proteomes" id="UP000663828"/>
    </source>
</evidence>
<dbReference type="EMBL" id="CAJNOR010003640">
    <property type="protein sequence ID" value="CAF1433615.1"/>
    <property type="molecule type" value="Genomic_DNA"/>
</dbReference>
<evidence type="ECO:0000256" key="6">
    <source>
        <dbReference type="SAM" id="MobiDB-lite"/>
    </source>
</evidence>
<evidence type="ECO:0000256" key="4">
    <source>
        <dbReference type="ARBA" id="ARBA00022833"/>
    </source>
</evidence>
<organism evidence="8 11">
    <name type="scientific">Adineta ricciae</name>
    <name type="common">Rotifer</name>
    <dbReference type="NCBI Taxonomy" id="249248"/>
    <lineage>
        <taxon>Eukaryota</taxon>
        <taxon>Metazoa</taxon>
        <taxon>Spiralia</taxon>
        <taxon>Gnathifera</taxon>
        <taxon>Rotifera</taxon>
        <taxon>Eurotatoria</taxon>
        <taxon>Bdelloidea</taxon>
        <taxon>Adinetida</taxon>
        <taxon>Adinetidae</taxon>
        <taxon>Adineta</taxon>
    </lineage>
</organism>
<dbReference type="InterPro" id="IPR035896">
    <property type="entry name" value="AN1-like_Znf"/>
</dbReference>
<feature type="domain" description="AN1-type" evidence="7">
    <location>
        <begin position="4"/>
        <end position="52"/>
    </location>
</feature>
<feature type="region of interest" description="Disordered" evidence="6">
    <location>
        <begin position="208"/>
        <end position="227"/>
    </location>
</feature>
<evidence type="ECO:0000256" key="2">
    <source>
        <dbReference type="ARBA" id="ARBA00022737"/>
    </source>
</evidence>
<dbReference type="GO" id="GO:0045047">
    <property type="term" value="P:protein targeting to ER"/>
    <property type="evidence" value="ECO:0007669"/>
    <property type="project" value="TreeGrafter"/>
</dbReference>
<dbReference type="SUPFAM" id="SSF118310">
    <property type="entry name" value="AN1-like Zinc finger"/>
    <property type="match status" value="2"/>
</dbReference>
<dbReference type="PROSITE" id="PS51039">
    <property type="entry name" value="ZF_AN1"/>
    <property type="match status" value="2"/>
</dbReference>
<evidence type="ECO:0000259" key="7">
    <source>
        <dbReference type="PROSITE" id="PS51039"/>
    </source>
</evidence>
<gene>
    <name evidence="8" type="ORF">EDS130_LOCUS11548</name>
    <name evidence="9" type="ORF">XAT740_LOCUS35921</name>
</gene>
<name>A0A814C457_ADIRI</name>
<reference evidence="8" key="1">
    <citation type="submission" date="2021-02" db="EMBL/GenBank/DDBJ databases">
        <authorList>
            <person name="Nowell W R."/>
        </authorList>
    </citation>
    <scope>NUCLEOTIDE SEQUENCE</scope>
</reference>
<evidence type="ECO:0000256" key="1">
    <source>
        <dbReference type="ARBA" id="ARBA00022723"/>
    </source>
</evidence>
<dbReference type="InterPro" id="IPR003903">
    <property type="entry name" value="UIM_dom"/>
</dbReference>
<evidence type="ECO:0000256" key="3">
    <source>
        <dbReference type="ARBA" id="ARBA00022771"/>
    </source>
</evidence>
<protein>
    <recommendedName>
        <fullName evidence="7">AN1-type domain-containing protein</fullName>
    </recommendedName>
</protein>
<keyword evidence="10" id="KW-1185">Reference proteome</keyword>
<sequence length="227" mass="25430">MELPHIGKHCSVASCNRLDFLPMKCDACAAVLCKDHIKYDEHRCPSAHRKNIQIPVCPLCNQAVSSVNRDQSLDAIISAHIDRDCKSDPALKKRQKVYSNKCSLTSCKQREAIQVKCDKCSKTYCLKHRFPDDHQCRGFENTGRVMNPAGAAAIERLKKTTASTEQKPTSATATTINEDEALALAIKLSLNQTTQEDNDYLLAKALQESEQEEARRNNRNTRIQTKA</sequence>
<evidence type="ECO:0000256" key="5">
    <source>
        <dbReference type="PROSITE-ProRule" id="PRU00449"/>
    </source>
</evidence>
<evidence type="ECO:0000313" key="8">
    <source>
        <dbReference type="EMBL" id="CAF0935808.1"/>
    </source>
</evidence>
<dbReference type="PANTHER" id="PTHR14677">
    <property type="entry name" value="ARSENITE INDUCUBLE RNA ASSOCIATED PROTEIN AIP-1-RELATED"/>
    <property type="match status" value="1"/>
</dbReference>
<keyword evidence="3 5" id="KW-0863">Zinc-finger</keyword>
<evidence type="ECO:0000313" key="11">
    <source>
        <dbReference type="Proteomes" id="UP000663852"/>
    </source>
</evidence>
<dbReference type="SMART" id="SM00154">
    <property type="entry name" value="ZnF_AN1"/>
    <property type="match status" value="2"/>
</dbReference>
<evidence type="ECO:0000313" key="9">
    <source>
        <dbReference type="EMBL" id="CAF1433615.1"/>
    </source>
</evidence>
<dbReference type="EMBL" id="CAJNOJ010000042">
    <property type="protein sequence ID" value="CAF0935808.1"/>
    <property type="molecule type" value="Genomic_DNA"/>
</dbReference>
<comment type="caution">
    <text evidence="8">The sequence shown here is derived from an EMBL/GenBank/DDBJ whole genome shotgun (WGS) entry which is preliminary data.</text>
</comment>
<keyword evidence="1" id="KW-0479">Metal-binding</keyword>
<dbReference type="PANTHER" id="PTHR14677:SF20">
    <property type="entry name" value="ZINC FINGER AN1-TYPE CONTAINING 2A-RELATED"/>
    <property type="match status" value="1"/>
</dbReference>
<dbReference type="GO" id="GO:0043161">
    <property type="term" value="P:proteasome-mediated ubiquitin-dependent protein catabolic process"/>
    <property type="evidence" value="ECO:0007669"/>
    <property type="project" value="TreeGrafter"/>
</dbReference>
<dbReference type="AlphaFoldDB" id="A0A814C457"/>
<dbReference type="OrthoDB" id="431929at2759"/>
<dbReference type="Proteomes" id="UP000663852">
    <property type="component" value="Unassembled WGS sequence"/>
</dbReference>
<keyword evidence="2" id="KW-0677">Repeat</keyword>